<dbReference type="CDD" id="cd04488">
    <property type="entry name" value="RecG_wedge_OBF"/>
    <property type="match status" value="1"/>
</dbReference>
<dbReference type="Gene3D" id="2.40.50.140">
    <property type="entry name" value="Nucleic acid-binding proteins"/>
    <property type="match status" value="1"/>
</dbReference>
<name>A0A552WRS1_9MICO</name>
<dbReference type="GO" id="GO:0006281">
    <property type="term" value="P:DNA repair"/>
    <property type="evidence" value="ECO:0007669"/>
    <property type="project" value="UniProtKB-KW"/>
</dbReference>
<dbReference type="InterPro" id="IPR012340">
    <property type="entry name" value="NA-bd_OB-fold"/>
</dbReference>
<dbReference type="Pfam" id="PF17191">
    <property type="entry name" value="RecG_wedge"/>
    <property type="match status" value="1"/>
</dbReference>
<proteinExistence type="predicted"/>
<keyword evidence="4 11" id="KW-0347">Helicase</keyword>
<dbReference type="Pfam" id="PF00270">
    <property type="entry name" value="DEAD"/>
    <property type="match status" value="1"/>
</dbReference>
<dbReference type="EMBL" id="VJXR01000022">
    <property type="protein sequence ID" value="TRW45510.1"/>
    <property type="molecule type" value="Genomic_DNA"/>
</dbReference>
<dbReference type="PANTHER" id="PTHR47964:SF1">
    <property type="entry name" value="ATP-DEPENDENT DNA HELICASE HOMOLOG RECG, CHLOROPLASTIC"/>
    <property type="match status" value="1"/>
</dbReference>
<evidence type="ECO:0000256" key="1">
    <source>
        <dbReference type="ARBA" id="ARBA00022741"/>
    </source>
</evidence>
<dbReference type="PANTHER" id="PTHR47964">
    <property type="entry name" value="ATP-DEPENDENT DNA HELICASE HOMOLOG RECG, CHLOROPLASTIC"/>
    <property type="match status" value="1"/>
</dbReference>
<dbReference type="AlphaFoldDB" id="A0A552WRS1"/>
<organism evidence="11 12">
    <name type="scientific">Georgenia yuyongxinii</name>
    <dbReference type="NCBI Taxonomy" id="2589797"/>
    <lineage>
        <taxon>Bacteria</taxon>
        <taxon>Bacillati</taxon>
        <taxon>Actinomycetota</taxon>
        <taxon>Actinomycetes</taxon>
        <taxon>Micrococcales</taxon>
        <taxon>Bogoriellaceae</taxon>
        <taxon>Georgenia</taxon>
    </lineage>
</organism>
<sequence length="761" mass="81204">MVSDRHRRLDRPLKLAVGPKTATALEKLGPTTTGGLLRYYPRRYGDRGKLTTLRDLGVGEHVTVIAQVAGSSVRAMRNKRGAILTATITDGRDRLTLTFFGKSAGTLSFHERRLRPGITGMFTGTVGEYRGTLQLTHPDYEPFEDLDEEFAAVQKVDWPVPIYPAGASIPSWRIATAVQTVLTAQGPQDVPEPLPAAYREEHGLVGVLQALHWLHEPHSMGDVRRAQDRMKHEEAFVLQTALAQRRAAMRSRPTMARPLRMGGIREAFEARLPFELTAGQREVGAVVADEISEPVPMQRLLQGEVGSGKTVVALRAMLQVVDTGGQAALLAPTEVLAQQHLRTITALLGPLAEAGMLGGAEHATRVTLLTGSLSAPARRKALAAAASGEAGIVIGTHALLSENVQLADLGLVVIDEQHRFGVEQRDALRAKADGTPHLLVMTATPIPRTVAMTSFGDLETSTLSELPAGRAGIETVVVPAGKPAWVERAWQRIREEVDGGGRAYVVCPRITATETEQGEEEMAEDADLLDDLPFTEDLIATGGLPDAAPRASGPPRPPLASVEEVAALLRQVPALDGVTIGEMHGQLPTDAKDAAMAAFASGAAPVLVSTTVIEVGVDVPAATVMVILDADRFGLSQLHQLRGRIGRGTKPGVCLAVTTAQKDSRAMARVQAFAGTTDGFRLAELDLQMRKEGDVLGAAQAGRGSSLRLLSVTKDVEIITAARAGARALVERDPALATEPDLAEVLDASIDEETAEFLQRF</sequence>
<dbReference type="PROSITE" id="PS51192">
    <property type="entry name" value="HELICASE_ATP_BIND_1"/>
    <property type="match status" value="1"/>
</dbReference>
<keyword evidence="7" id="KW-0234">DNA repair</keyword>
<dbReference type="SUPFAM" id="SSF52540">
    <property type="entry name" value="P-loop containing nucleoside triphosphate hydrolases"/>
    <property type="match status" value="2"/>
</dbReference>
<dbReference type="GO" id="GO:0005524">
    <property type="term" value="F:ATP binding"/>
    <property type="evidence" value="ECO:0007669"/>
    <property type="project" value="UniProtKB-KW"/>
</dbReference>
<dbReference type="PROSITE" id="PS51194">
    <property type="entry name" value="HELICASE_CTER"/>
    <property type="match status" value="1"/>
</dbReference>
<evidence type="ECO:0000313" key="11">
    <source>
        <dbReference type="EMBL" id="TRW45510.1"/>
    </source>
</evidence>
<evidence type="ECO:0000256" key="2">
    <source>
        <dbReference type="ARBA" id="ARBA00022763"/>
    </source>
</evidence>
<dbReference type="Gene3D" id="3.40.50.300">
    <property type="entry name" value="P-loop containing nucleotide triphosphate hydrolases"/>
    <property type="match status" value="2"/>
</dbReference>
<dbReference type="InterPro" id="IPR045562">
    <property type="entry name" value="RecG_dom3_C"/>
</dbReference>
<evidence type="ECO:0000259" key="10">
    <source>
        <dbReference type="PROSITE" id="PS51194"/>
    </source>
</evidence>
<keyword evidence="12" id="KW-1185">Reference proteome</keyword>
<evidence type="ECO:0000256" key="3">
    <source>
        <dbReference type="ARBA" id="ARBA00022801"/>
    </source>
</evidence>
<dbReference type="InterPro" id="IPR027417">
    <property type="entry name" value="P-loop_NTPase"/>
</dbReference>
<comment type="caution">
    <text evidence="11">The sequence shown here is derived from an EMBL/GenBank/DDBJ whole genome shotgun (WGS) entry which is preliminary data.</text>
</comment>
<dbReference type="Pfam" id="PF19833">
    <property type="entry name" value="RecG_dom3_C"/>
    <property type="match status" value="1"/>
</dbReference>
<evidence type="ECO:0000256" key="6">
    <source>
        <dbReference type="ARBA" id="ARBA00023125"/>
    </source>
</evidence>
<dbReference type="SMART" id="SM00490">
    <property type="entry name" value="HELICc"/>
    <property type="match status" value="1"/>
</dbReference>
<dbReference type="InterPro" id="IPR014001">
    <property type="entry name" value="Helicase_ATP-bd"/>
</dbReference>
<evidence type="ECO:0000313" key="12">
    <source>
        <dbReference type="Proteomes" id="UP000318693"/>
    </source>
</evidence>
<dbReference type="GO" id="GO:0016787">
    <property type="term" value="F:hydrolase activity"/>
    <property type="evidence" value="ECO:0007669"/>
    <property type="project" value="UniProtKB-KW"/>
</dbReference>
<dbReference type="SUPFAM" id="SSF50249">
    <property type="entry name" value="Nucleic acid-binding proteins"/>
    <property type="match status" value="1"/>
</dbReference>
<keyword evidence="2" id="KW-0227">DNA damage</keyword>
<dbReference type="GO" id="GO:0003677">
    <property type="term" value="F:DNA binding"/>
    <property type="evidence" value="ECO:0007669"/>
    <property type="project" value="UniProtKB-KW"/>
</dbReference>
<accession>A0A552WRS1</accession>
<evidence type="ECO:0000256" key="5">
    <source>
        <dbReference type="ARBA" id="ARBA00022840"/>
    </source>
</evidence>
<feature type="domain" description="Helicase ATP-binding" evidence="9">
    <location>
        <begin position="290"/>
        <end position="463"/>
    </location>
</feature>
<dbReference type="InterPro" id="IPR047112">
    <property type="entry name" value="RecG/Mfd"/>
</dbReference>
<evidence type="ECO:0000259" key="9">
    <source>
        <dbReference type="PROSITE" id="PS51192"/>
    </source>
</evidence>
<protein>
    <recommendedName>
        <fullName evidence="8">Probable DNA 3'-5' helicase RecG</fullName>
    </recommendedName>
</protein>
<dbReference type="InterPro" id="IPR001650">
    <property type="entry name" value="Helicase_C-like"/>
</dbReference>
<gene>
    <name evidence="11" type="ORF">FJ693_09220</name>
</gene>
<dbReference type="InterPro" id="IPR011545">
    <property type="entry name" value="DEAD/DEAH_box_helicase_dom"/>
</dbReference>
<keyword evidence="6" id="KW-0238">DNA-binding</keyword>
<dbReference type="InterPro" id="IPR033454">
    <property type="entry name" value="RecG_wedge"/>
</dbReference>
<dbReference type="SMART" id="SM00487">
    <property type="entry name" value="DEXDc"/>
    <property type="match status" value="1"/>
</dbReference>
<reference evidence="11 12" key="1">
    <citation type="submission" date="2019-07" db="EMBL/GenBank/DDBJ databases">
        <title>Georgenia wutianyii sp. nov. and Georgenia *** sp. nov. isolated from plateau pika (Ochotona curzoniae) in the Qinghai-Tibet plateau of China.</title>
        <authorList>
            <person name="Tian Z."/>
        </authorList>
    </citation>
    <scope>NUCLEOTIDE SEQUENCE [LARGE SCALE GENOMIC DNA]</scope>
    <source>
        <strain evidence="11 12">Z446</strain>
    </source>
</reference>
<dbReference type="GO" id="GO:0003678">
    <property type="term" value="F:DNA helicase activity"/>
    <property type="evidence" value="ECO:0007669"/>
    <property type="project" value="TreeGrafter"/>
</dbReference>
<evidence type="ECO:0000256" key="7">
    <source>
        <dbReference type="ARBA" id="ARBA00023204"/>
    </source>
</evidence>
<feature type="domain" description="Helicase C-terminal" evidence="10">
    <location>
        <begin position="527"/>
        <end position="693"/>
    </location>
</feature>
<dbReference type="Pfam" id="PF00271">
    <property type="entry name" value="Helicase_C"/>
    <property type="match status" value="1"/>
</dbReference>
<dbReference type="Proteomes" id="UP000318693">
    <property type="component" value="Unassembled WGS sequence"/>
</dbReference>
<keyword evidence="1" id="KW-0547">Nucleotide-binding</keyword>
<keyword evidence="5" id="KW-0067">ATP-binding</keyword>
<keyword evidence="3" id="KW-0378">Hydrolase</keyword>
<evidence type="ECO:0000256" key="8">
    <source>
        <dbReference type="ARBA" id="ARBA00049819"/>
    </source>
</evidence>
<evidence type="ECO:0000256" key="4">
    <source>
        <dbReference type="ARBA" id="ARBA00022806"/>
    </source>
</evidence>